<accession>A0A0G1JEC3</accession>
<protein>
    <submittedName>
        <fullName evidence="1">Uncharacterized protein</fullName>
    </submittedName>
</protein>
<evidence type="ECO:0000313" key="1">
    <source>
        <dbReference type="EMBL" id="KKT69976.1"/>
    </source>
</evidence>
<gene>
    <name evidence="1" type="ORF">UW63_C0040G0012</name>
</gene>
<reference evidence="1 2" key="1">
    <citation type="journal article" date="2015" name="Nature">
        <title>rRNA introns, odd ribosomes, and small enigmatic genomes across a large radiation of phyla.</title>
        <authorList>
            <person name="Brown C.T."/>
            <person name="Hug L.A."/>
            <person name="Thomas B.C."/>
            <person name="Sharon I."/>
            <person name="Castelle C.J."/>
            <person name="Singh A."/>
            <person name="Wilkins M.J."/>
            <person name="Williams K.H."/>
            <person name="Banfield J.F."/>
        </authorList>
    </citation>
    <scope>NUCLEOTIDE SEQUENCE [LARGE SCALE GENOMIC DNA]</scope>
</reference>
<dbReference type="AlphaFoldDB" id="A0A0G1JEC3"/>
<dbReference type="Proteomes" id="UP000034154">
    <property type="component" value="Unassembled WGS sequence"/>
</dbReference>
<organism evidence="1 2">
    <name type="scientific">Candidatus Uhrbacteria bacterium GW2011_GWF2_44_350</name>
    <dbReference type="NCBI Taxonomy" id="1619000"/>
    <lineage>
        <taxon>Bacteria</taxon>
        <taxon>Candidatus Uhriibacteriota</taxon>
    </lineage>
</organism>
<name>A0A0G1JEC3_9BACT</name>
<proteinExistence type="predicted"/>
<evidence type="ECO:0000313" key="2">
    <source>
        <dbReference type="Proteomes" id="UP000034154"/>
    </source>
</evidence>
<dbReference type="EMBL" id="LCJB01000040">
    <property type="protein sequence ID" value="KKT69976.1"/>
    <property type="molecule type" value="Genomic_DNA"/>
</dbReference>
<sequence>MSDQNRSVLTIIAEARIKRVDREKQIPVSIETWKRLEEFVDRGRQFAADLIEYPPTERIGLVTKWPERTQENHREFIETASGWIKNETGLESPISILVLLVACLFGIQDVFWTNRLQRNKELYKISTFYSAMSQQLLTRLILNLSKSDTEKLKLSLEEILVNPIDGRIHFNGATTSAGVLAILFSQAVVVFEVPLHYDILYAGDYLVVWQNRRILYLQIESIKEKTACRFKIVEATDPELERDEKLRRVLNGASIFGRDLGVTAMPVIIRSSKAPEVQKELTKLFSELIRQFEKDH</sequence>
<comment type="caution">
    <text evidence="1">The sequence shown here is derived from an EMBL/GenBank/DDBJ whole genome shotgun (WGS) entry which is preliminary data.</text>
</comment>